<dbReference type="Gene3D" id="3.40.50.880">
    <property type="match status" value="1"/>
</dbReference>
<protein>
    <recommendedName>
        <fullName evidence="2">CCHC-type domain-containing protein</fullName>
    </recommendedName>
</protein>
<dbReference type="OMA" id="KEKECPT"/>
<dbReference type="GO" id="GO:0003676">
    <property type="term" value="F:nucleic acid binding"/>
    <property type="evidence" value="ECO:0007669"/>
    <property type="project" value="InterPro"/>
</dbReference>
<proteinExistence type="predicted"/>
<dbReference type="InParanoid" id="D3B5J0"/>
<evidence type="ECO:0000313" key="3">
    <source>
        <dbReference type="EMBL" id="EFA83138.1"/>
    </source>
</evidence>
<dbReference type="SUPFAM" id="SSF52317">
    <property type="entry name" value="Class I glutamine amidotransferase-like"/>
    <property type="match status" value="1"/>
</dbReference>
<dbReference type="InterPro" id="IPR036875">
    <property type="entry name" value="Znf_CCHC_sf"/>
</dbReference>
<gene>
    <name evidence="3" type="ORF">PPL_03928</name>
</gene>
<dbReference type="AlphaFoldDB" id="D3B5J0"/>
<dbReference type="FunCoup" id="D3B5J0">
    <property type="interactions" value="169"/>
</dbReference>
<sequence length="804" mass="89573">MDTPILPTKPPVLTSSSLAGANNVLFSFEKNESSSKSKPKPKPKPQEPPVVKPKTCKTCQKKGHSWKECPTPDINKKCSNCQKIGHTSQNCKFIILSFAKYQPPKPEPRPPRNQNSTDNKDQQQSRDQNKSKYKNNNNENQQPEESTTTTTTTTTTNVTSDIVVTNGSPKQDSSASPKNSSSPKLNSTKPNSVPQPMDVLSRQLFIVNPSSGWTIPDNLPEIARQSAATSVCLPAIIKDGKLDSSVTKCIKSLHAYGIQAPLSFEIDNSALLAEHPEWCAADESQPTKVLSVANTEFQAYFTKLFGDCLKQLIESKSDIGPMDGFYIELPINEAEDESINNFKQNLIFMIKDINTIDKTKKQPANKPIHQIVFFTSKKPEKTSNLFKLSYNSENEFAISSRYQYQIPVIGEISMNLLNSNTFKTYDTIWFECTTSLILSNRFSVRLNASQLSNKYCLPMVEKLFKSMVDKEIYCKNARLICDVGVITTGITSQSLLNSLTCLLEEFNYQYNFIQQPINTMDFTELSRYRLLILADQPCLSGDAWVTLQKFVSQGGSILVTGDAALDSLTSNFSISTAGIKYTKQSDLPTTDSLSVVEKKNKSQSIQDSNFNLSMLQLTGRNGMVESTSNDTVSLLNISAADIEESAAILYSNAQRTIYCAHPLFTQYWQQGDRAICDIFRSMMRILLPDPVVNLGVQPIRSLSAFVTHQQLARTKTVDGYNRYIVHLLNADSFTIGNNNQCHEVAKDIKHLSLTVNLPKDQSVDSVVAAGDIDKEIKHKVKGNQLTIEISTLTKHSIIVINFKQ</sequence>
<dbReference type="SUPFAM" id="SSF57756">
    <property type="entry name" value="Retrovirus zinc finger-like domains"/>
    <property type="match status" value="1"/>
</dbReference>
<feature type="domain" description="CCHC-type" evidence="2">
    <location>
        <begin position="77"/>
        <end position="93"/>
    </location>
</feature>
<feature type="region of interest" description="Disordered" evidence="1">
    <location>
        <begin position="29"/>
        <end position="57"/>
    </location>
</feature>
<reference evidence="3 4" key="1">
    <citation type="journal article" date="2011" name="Genome Res.">
        <title>Phylogeny-wide analysis of social amoeba genomes highlights ancient origins for complex intercellular communication.</title>
        <authorList>
            <person name="Heidel A.J."/>
            <person name="Lawal H.M."/>
            <person name="Felder M."/>
            <person name="Schilde C."/>
            <person name="Helps N.R."/>
            <person name="Tunggal B."/>
            <person name="Rivero F."/>
            <person name="John U."/>
            <person name="Schleicher M."/>
            <person name="Eichinger L."/>
            <person name="Platzer M."/>
            <person name="Noegel A.A."/>
            <person name="Schaap P."/>
            <person name="Gloeckner G."/>
        </authorList>
    </citation>
    <scope>NUCLEOTIDE SEQUENCE [LARGE SCALE GENOMIC DNA]</scope>
    <source>
        <strain evidence="4">ATCC 26659 / Pp 5 / PN500</strain>
    </source>
</reference>
<dbReference type="InterPro" id="IPR001878">
    <property type="entry name" value="Znf_CCHC"/>
</dbReference>
<dbReference type="InterPro" id="IPR029062">
    <property type="entry name" value="Class_I_gatase-like"/>
</dbReference>
<comment type="caution">
    <text evidence="3">The sequence shown here is derived from an EMBL/GenBank/DDBJ whole genome shotgun (WGS) entry which is preliminary data.</text>
</comment>
<dbReference type="SMART" id="SM00343">
    <property type="entry name" value="ZnF_C2HC"/>
    <property type="match status" value="2"/>
</dbReference>
<feature type="compositionally biased region" description="Low complexity" evidence="1">
    <location>
        <begin position="173"/>
        <end position="192"/>
    </location>
</feature>
<dbReference type="EMBL" id="ADBJ01000017">
    <property type="protein sequence ID" value="EFA83138.1"/>
    <property type="molecule type" value="Genomic_DNA"/>
</dbReference>
<feature type="domain" description="CCHC-type" evidence="2">
    <location>
        <begin position="55"/>
        <end position="71"/>
    </location>
</feature>
<dbReference type="Proteomes" id="UP000001396">
    <property type="component" value="Unassembled WGS sequence"/>
</dbReference>
<name>D3B5J0_HETP5</name>
<evidence type="ECO:0000259" key="2">
    <source>
        <dbReference type="SMART" id="SM00343"/>
    </source>
</evidence>
<dbReference type="Gene3D" id="4.10.60.10">
    <property type="entry name" value="Zinc finger, CCHC-type"/>
    <property type="match status" value="1"/>
</dbReference>
<dbReference type="GO" id="GO:0008270">
    <property type="term" value="F:zinc ion binding"/>
    <property type="evidence" value="ECO:0007669"/>
    <property type="project" value="InterPro"/>
</dbReference>
<organism evidence="3 4">
    <name type="scientific">Heterostelium pallidum (strain ATCC 26659 / Pp 5 / PN500)</name>
    <name type="common">Cellular slime mold</name>
    <name type="synonym">Polysphondylium pallidum</name>
    <dbReference type="NCBI Taxonomy" id="670386"/>
    <lineage>
        <taxon>Eukaryota</taxon>
        <taxon>Amoebozoa</taxon>
        <taxon>Evosea</taxon>
        <taxon>Eumycetozoa</taxon>
        <taxon>Dictyostelia</taxon>
        <taxon>Acytosteliales</taxon>
        <taxon>Acytosteliaceae</taxon>
        <taxon>Heterostelium</taxon>
    </lineage>
</organism>
<evidence type="ECO:0000313" key="4">
    <source>
        <dbReference type="Proteomes" id="UP000001396"/>
    </source>
</evidence>
<evidence type="ECO:0000256" key="1">
    <source>
        <dbReference type="SAM" id="MobiDB-lite"/>
    </source>
</evidence>
<feature type="region of interest" description="Disordered" evidence="1">
    <location>
        <begin position="101"/>
        <end position="196"/>
    </location>
</feature>
<dbReference type="GeneID" id="31359415"/>
<dbReference type="CDD" id="cd03143">
    <property type="entry name" value="A4_beta-galactosidase_middle_domain"/>
    <property type="match status" value="1"/>
</dbReference>
<feature type="compositionally biased region" description="Low complexity" evidence="1">
    <location>
        <begin position="134"/>
        <end position="166"/>
    </location>
</feature>
<accession>D3B5J0</accession>
<keyword evidence="4" id="KW-1185">Reference proteome</keyword>
<dbReference type="RefSeq" id="XP_020435255.1">
    <property type="nucleotide sequence ID" value="XM_020574841.1"/>
</dbReference>
<feature type="compositionally biased region" description="Basic and acidic residues" evidence="1">
    <location>
        <begin position="118"/>
        <end position="130"/>
    </location>
</feature>